<protein>
    <submittedName>
        <fullName evidence="3">Ferredoxin</fullName>
    </submittedName>
</protein>
<evidence type="ECO:0000313" key="3">
    <source>
        <dbReference type="EMBL" id="CAA9438487.1"/>
    </source>
</evidence>
<dbReference type="InterPro" id="IPR036010">
    <property type="entry name" value="2Fe-2S_ferredoxin-like_sf"/>
</dbReference>
<dbReference type="PROSITE" id="PS51085">
    <property type="entry name" value="2FE2S_FER_2"/>
    <property type="match status" value="1"/>
</dbReference>
<evidence type="ECO:0000259" key="2">
    <source>
        <dbReference type="PROSITE" id="PS51085"/>
    </source>
</evidence>
<sequence length="122" mass="13650">MPRVEVEDAGTFDVEEGKRLVLAIEEDAGVDILHRCGSYAKCTTCRIEFLEGEPEKMTRAELEVLQSRDLLGEVRLSCQTLCDHDMKVRVLMTVESTGLDGPGQHPEPNITPDPEWVDKPAR</sequence>
<dbReference type="Gene3D" id="3.10.20.30">
    <property type="match status" value="1"/>
</dbReference>
<organism evidence="3">
    <name type="scientific">uncultured Rubrobacteraceae bacterium</name>
    <dbReference type="NCBI Taxonomy" id="349277"/>
    <lineage>
        <taxon>Bacteria</taxon>
        <taxon>Bacillati</taxon>
        <taxon>Actinomycetota</taxon>
        <taxon>Rubrobacteria</taxon>
        <taxon>Rubrobacterales</taxon>
        <taxon>Rubrobacteraceae</taxon>
        <taxon>environmental samples</taxon>
    </lineage>
</organism>
<dbReference type="SUPFAM" id="SSF54292">
    <property type="entry name" value="2Fe-2S ferredoxin-like"/>
    <property type="match status" value="1"/>
</dbReference>
<dbReference type="GO" id="GO:0051536">
    <property type="term" value="F:iron-sulfur cluster binding"/>
    <property type="evidence" value="ECO:0007669"/>
    <property type="project" value="InterPro"/>
</dbReference>
<evidence type="ECO:0000256" key="1">
    <source>
        <dbReference type="SAM" id="MobiDB-lite"/>
    </source>
</evidence>
<accession>A0A6J4QAK3</accession>
<reference evidence="3" key="1">
    <citation type="submission" date="2020-02" db="EMBL/GenBank/DDBJ databases">
        <authorList>
            <person name="Meier V. D."/>
        </authorList>
    </citation>
    <scope>NUCLEOTIDE SEQUENCE</scope>
    <source>
        <strain evidence="3">AVDCRST_MAG82</strain>
    </source>
</reference>
<dbReference type="AlphaFoldDB" id="A0A6J4QAK3"/>
<gene>
    <name evidence="3" type="ORF">AVDCRST_MAG82-2667</name>
</gene>
<dbReference type="Pfam" id="PF00111">
    <property type="entry name" value="Fer2"/>
    <property type="match status" value="1"/>
</dbReference>
<feature type="region of interest" description="Disordered" evidence="1">
    <location>
        <begin position="96"/>
        <end position="122"/>
    </location>
</feature>
<feature type="domain" description="2Fe-2S ferredoxin-type" evidence="2">
    <location>
        <begin position="2"/>
        <end position="94"/>
    </location>
</feature>
<dbReference type="CDD" id="cd00207">
    <property type="entry name" value="fer2"/>
    <property type="match status" value="1"/>
</dbReference>
<dbReference type="EMBL" id="CADCVA010000334">
    <property type="protein sequence ID" value="CAA9438487.1"/>
    <property type="molecule type" value="Genomic_DNA"/>
</dbReference>
<dbReference type="InterPro" id="IPR001041">
    <property type="entry name" value="2Fe-2S_ferredoxin-type"/>
</dbReference>
<dbReference type="InterPro" id="IPR012675">
    <property type="entry name" value="Beta-grasp_dom_sf"/>
</dbReference>
<name>A0A6J4QAK3_9ACTN</name>
<proteinExistence type="predicted"/>